<gene>
    <name evidence="1" type="ORF">RF007C_14840</name>
</gene>
<dbReference type="PATRIC" id="fig|1341157.4.peg.2363"/>
<keyword evidence="2" id="KW-1185">Reference proteome</keyword>
<dbReference type="RefSeq" id="WP_037300006.1">
    <property type="nucleotide sequence ID" value="NZ_ATAX01000028.1"/>
</dbReference>
<evidence type="ECO:0000313" key="2">
    <source>
        <dbReference type="Proteomes" id="UP000019365"/>
    </source>
</evidence>
<accession>W7UWW1</accession>
<dbReference type="EMBL" id="ATAX01000028">
    <property type="protein sequence ID" value="EWM52887.1"/>
    <property type="molecule type" value="Genomic_DNA"/>
</dbReference>
<sequence length="167" mass="18678">MAMILRPSANGYEREAAMARIREYHALILAMQRGSMSDDEIRNTVMMMKAAPLELSCQGLSVEDVDQYLSQCEKSLLRYKAVAFSTIQMAKGGYCREDFTAKADAYDELIRKIGDGADRISAMNELEHIRQMPVGTEKNGLFGKKGYEKTAADAYLADIDRYISGII</sequence>
<evidence type="ECO:0000313" key="1">
    <source>
        <dbReference type="EMBL" id="EWM52887.1"/>
    </source>
</evidence>
<name>W7UWW1_RUMFL</name>
<reference evidence="1 2" key="1">
    <citation type="journal article" date="2014" name="PLoS ONE">
        <title>Rumen cellulosomics: divergent fiber-degrading strategies revealed by comparative genome-wide analysis of six ruminococcal strains.</title>
        <authorList>
            <person name="Dassa B."/>
            <person name="Borovok I."/>
            <person name="Ruimy-Israeli V."/>
            <person name="Lamed R."/>
            <person name="Flint H.J."/>
            <person name="Duncan S.H."/>
            <person name="Henrissat B."/>
            <person name="Coutinho P."/>
            <person name="Morrison M."/>
            <person name="Mosoni P."/>
            <person name="Yeoman C.J."/>
            <person name="White B.A."/>
            <person name="Bayer E.A."/>
        </authorList>
    </citation>
    <scope>NUCLEOTIDE SEQUENCE [LARGE SCALE GENOMIC DNA]</scope>
    <source>
        <strain evidence="1 2">007c</strain>
    </source>
</reference>
<protein>
    <submittedName>
        <fullName evidence="1">Uncharacterized protein</fullName>
    </submittedName>
</protein>
<dbReference type="AlphaFoldDB" id="W7UWW1"/>
<proteinExistence type="predicted"/>
<comment type="caution">
    <text evidence="1">The sequence shown here is derived from an EMBL/GenBank/DDBJ whole genome shotgun (WGS) entry which is preliminary data.</text>
</comment>
<organism evidence="1 2">
    <name type="scientific">Ruminococcus flavefaciens 007c</name>
    <dbReference type="NCBI Taxonomy" id="1341157"/>
    <lineage>
        <taxon>Bacteria</taxon>
        <taxon>Bacillati</taxon>
        <taxon>Bacillota</taxon>
        <taxon>Clostridia</taxon>
        <taxon>Eubacteriales</taxon>
        <taxon>Oscillospiraceae</taxon>
        <taxon>Ruminococcus</taxon>
    </lineage>
</organism>
<dbReference type="Proteomes" id="UP000019365">
    <property type="component" value="Unassembled WGS sequence"/>
</dbReference>